<gene>
    <name evidence="1" type="ORF">J5U18_11870</name>
</gene>
<dbReference type="Pfam" id="PF16126">
    <property type="entry name" value="DUF4838"/>
    <property type="match status" value="1"/>
</dbReference>
<dbReference type="PANTHER" id="PTHR47406">
    <property type="entry name" value="COAGULATION FACTOR 5/8 TYPE, C-TERMINAL"/>
    <property type="match status" value="1"/>
</dbReference>
<organism evidence="1 2">
    <name type="scientific">Rhinopithecimicrobium faecis</name>
    <dbReference type="NCBI Taxonomy" id="2820698"/>
    <lineage>
        <taxon>Bacteria</taxon>
        <taxon>Pseudomonadati</taxon>
        <taxon>Bacteroidota</taxon>
        <taxon>Sphingobacteriia</taxon>
        <taxon>Sphingobacteriales</taxon>
        <taxon>Sphingobacteriaceae</taxon>
        <taxon>Rhinopithecimicrobium</taxon>
    </lineage>
</organism>
<accession>A0A8T4HB55</accession>
<dbReference type="PANTHER" id="PTHR47406:SF2">
    <property type="entry name" value="ALPHA GLUCURONIDASE N-TERMINAL DOMAIN-CONTAINING PROTEIN"/>
    <property type="match status" value="1"/>
</dbReference>
<comment type="caution">
    <text evidence="1">The sequence shown here is derived from an EMBL/GenBank/DDBJ whole genome shotgun (WGS) entry which is preliminary data.</text>
</comment>
<dbReference type="Proteomes" id="UP000679691">
    <property type="component" value="Unassembled WGS sequence"/>
</dbReference>
<dbReference type="InterPro" id="IPR032287">
    <property type="entry name" value="DUF4838"/>
</dbReference>
<dbReference type="EMBL" id="JAGKSB010000015">
    <property type="protein sequence ID" value="MBP3944242.1"/>
    <property type="molecule type" value="Genomic_DNA"/>
</dbReference>
<evidence type="ECO:0000313" key="2">
    <source>
        <dbReference type="Proteomes" id="UP000679691"/>
    </source>
</evidence>
<keyword evidence="2" id="KW-1185">Reference proteome</keyword>
<reference evidence="1" key="1">
    <citation type="submission" date="2021-03" db="EMBL/GenBank/DDBJ databases">
        <authorList>
            <person name="Lu T."/>
            <person name="Wang Q."/>
            <person name="Han X."/>
        </authorList>
    </citation>
    <scope>NUCLEOTIDE SEQUENCE</scope>
    <source>
        <strain evidence="1">WQ 2009</strain>
    </source>
</reference>
<dbReference type="RefSeq" id="WP_353547748.1">
    <property type="nucleotide sequence ID" value="NZ_JAGKSB010000015.1"/>
</dbReference>
<protein>
    <submittedName>
        <fullName evidence="1">DUF4838 domain-containing protein</fullName>
    </submittedName>
</protein>
<proteinExistence type="predicted"/>
<evidence type="ECO:0000313" key="1">
    <source>
        <dbReference type="EMBL" id="MBP3944242.1"/>
    </source>
</evidence>
<sequence length="705" mass="80847">MMTSCAKQENILFYKKGEVIPQIYIEGEQYVELANLFRQLFKQHTGQDLPISRQQPKGSYLRFQLALASDKQMSLDDYRIYLEDESLVISGGNSLALQTACQHFFDKLAPRDVRIAAAATSEIGGLIDEISLTHDYLLENRSHYVFQFREPFFPTNNDPAFRLAQHTHHLYDIWGLWGHNLHKFIEPTEAMYAQVGGQVEATQYDFSSPELEKALVLAISEQIKEDPGKNHFMILPNDNEIACLCDACVAAGNTEGNASPAVFKLLNSLAKRFEHQVFFTAGYRSTRQAPKFSMKANTGVFVSTMDFPKTVPVQGSKRREEITEVFKAWKEALPRIYLWDYAINFDNYYDAFPSLLVAQQNLKFYQSQGVKGVFIQGNEDGYSAFEDLKAVVYAKLLEDPNQDLMQIIRSYLSSRYPGIGDDIADYYLAIEQRALATPFNQDIYAGIKQAQRKYLQVSEFHSFYKKLEQHMESEAPADSQLQKLYLAMTFQQLEIMRGNGILEFGYAAQLSGQRFYEAYPQVSVYLERVQRLAQELKLPIYNELNDRIVDYIASWQDILLNNPYRNLIALRKFHAISQLDEDYTKLQMLTDGAMGFLDYQNNWFLNSKTDFMLTIDIDAEIQSSKSISLTFLQDSKRRLEAPLRVDVMLDGSLLTQTLIPQNGKTGKARIPVFIKLPKAFTGKRLMLSIKQKPKKITALDEIIFL</sequence>
<dbReference type="AlphaFoldDB" id="A0A8T4HB55"/>
<name>A0A8T4HB55_9SPHI</name>